<dbReference type="CDD" id="cd16387">
    <property type="entry name" value="ParB_N_Srx"/>
    <property type="match status" value="1"/>
</dbReference>
<gene>
    <name evidence="1" type="ORF">C7451_1237</name>
</gene>
<evidence type="ECO:0000313" key="2">
    <source>
        <dbReference type="Proteomes" id="UP000248014"/>
    </source>
</evidence>
<dbReference type="Gene3D" id="3.90.1530.10">
    <property type="entry name" value="Conserved hypothetical protein from pyrococcus furiosus pfu- 392566-001, ParB domain"/>
    <property type="match status" value="1"/>
</dbReference>
<evidence type="ECO:0000313" key="1">
    <source>
        <dbReference type="EMBL" id="PXW67871.1"/>
    </source>
</evidence>
<name>A0A2V3UPE4_9SPHN</name>
<dbReference type="OrthoDB" id="4545778at2"/>
<dbReference type="AlphaFoldDB" id="A0A2V3UPE4"/>
<comment type="caution">
    <text evidence="1">The sequence shown here is derived from an EMBL/GenBank/DDBJ whole genome shotgun (WGS) entry which is preliminary data.</text>
</comment>
<proteinExistence type="predicted"/>
<dbReference type="Proteomes" id="UP000248014">
    <property type="component" value="Unassembled WGS sequence"/>
</dbReference>
<dbReference type="EMBL" id="QJJM01000023">
    <property type="protein sequence ID" value="PXW67871.1"/>
    <property type="molecule type" value="Genomic_DNA"/>
</dbReference>
<dbReference type="SUPFAM" id="SSF110849">
    <property type="entry name" value="ParB/Sulfiredoxin"/>
    <property type="match status" value="1"/>
</dbReference>
<sequence length="283" mass="31133">MTAADKPEFAPAIGNMPSLQWCRLDQLQIDDAYQRSIDTPGSQSMIRAIARTWNWDLCQPLFVARRSDTRMYVVDGQHRLAAARMRGDIDQLPCIVSLTDGPAQEASLFSEFNRRRRQPSQLDLYFADLAAGDPVAADINCALLAAGLTMSKHTNVGSFKPGQVMNIAGLRSVHRNFGLDVLTVALMAMAKAWEGQRLQYAGTLFPGIAEIVRHERAVAQRAPRWSEGPRVQAIAPFLASKLQMDWYGLVMRAKGEAPGTNTHVVSGQVLLKHWTAKHPGGAA</sequence>
<accession>A0A2V3UPE4</accession>
<dbReference type="Pfam" id="PF20188">
    <property type="entry name" value="DUF6551"/>
    <property type="match status" value="1"/>
</dbReference>
<protein>
    <submittedName>
        <fullName evidence="1">ParB-like nuclease family protein</fullName>
    </submittedName>
</protein>
<dbReference type="InterPro" id="IPR046681">
    <property type="entry name" value="DUF6551"/>
</dbReference>
<dbReference type="RefSeq" id="WP_110300353.1">
    <property type="nucleotide sequence ID" value="NZ_QJJM01000023.1"/>
</dbReference>
<keyword evidence="2" id="KW-1185">Reference proteome</keyword>
<dbReference type="InterPro" id="IPR036086">
    <property type="entry name" value="ParB/Sulfiredoxin_sf"/>
</dbReference>
<reference evidence="1 2" key="1">
    <citation type="submission" date="2018-05" db="EMBL/GenBank/DDBJ databases">
        <title>Genomic Encyclopedia of Type Strains, Phase IV (KMG-IV): sequencing the most valuable type-strain genomes for metagenomic binning, comparative biology and taxonomic classification.</title>
        <authorList>
            <person name="Goeker M."/>
        </authorList>
    </citation>
    <scope>NUCLEOTIDE SEQUENCE [LARGE SCALE GENOMIC DNA]</scope>
    <source>
        <strain evidence="1 2">DSM 3183</strain>
    </source>
</reference>
<organism evidence="1 2">
    <name type="scientific">Blastomonas natatoria</name>
    <dbReference type="NCBI Taxonomy" id="34015"/>
    <lineage>
        <taxon>Bacteria</taxon>
        <taxon>Pseudomonadati</taxon>
        <taxon>Pseudomonadota</taxon>
        <taxon>Alphaproteobacteria</taxon>
        <taxon>Sphingomonadales</taxon>
        <taxon>Sphingomonadaceae</taxon>
        <taxon>Blastomonas</taxon>
    </lineage>
</organism>